<dbReference type="Proteomes" id="UP000320042">
    <property type="component" value="Unassembled WGS sequence"/>
</dbReference>
<proteinExistence type="predicted"/>
<feature type="transmembrane region" description="Helical" evidence="1">
    <location>
        <begin position="173"/>
        <end position="191"/>
    </location>
</feature>
<protein>
    <recommendedName>
        <fullName evidence="2">PH domain-containing protein</fullName>
    </recommendedName>
</protein>
<comment type="caution">
    <text evidence="3">The sequence shown here is derived from an EMBL/GenBank/DDBJ whole genome shotgun (WGS) entry which is preliminary data.</text>
</comment>
<reference evidence="3 4" key="1">
    <citation type="submission" date="2019-07" db="EMBL/GenBank/DDBJ databases">
        <authorList>
            <person name="Kim J."/>
        </authorList>
    </citation>
    <scope>NUCLEOTIDE SEQUENCE [LARGE SCALE GENOMIC DNA]</scope>
    <source>
        <strain evidence="4">dk17</strain>
    </source>
</reference>
<dbReference type="Pfam" id="PF26566">
    <property type="entry name" value="PH_40"/>
    <property type="match status" value="1"/>
</dbReference>
<dbReference type="EMBL" id="VOEJ01000009">
    <property type="protein sequence ID" value="TWR25132.1"/>
    <property type="molecule type" value="Genomic_DNA"/>
</dbReference>
<keyword evidence="4" id="KW-1185">Reference proteome</keyword>
<sequence>MTHFVSKIQFKHYEKGEFTDEQKRTLQETLNLVADFPWADQNHFTSIEETGPSVTIENNQSEYIKIGLYYSGTYGVYYRDKFALVSKSYAADLTELTKIITAFFENRLNANDFKKDFFLWISRYHFVSKSFVYNVKPFKTLLLSIFYIIYFIVLLCFVRSINSAAKFEKSSTIFLVLFILLCYCLCKIAAVHCRYKKHFIKVSKASATFTYGNGVNIKEYNKADIESITTFSPKNNRSPNMFFVFIINFVNGDKIKFNNMMISESIVTTKFPNTKFTISKGSSFWKL</sequence>
<evidence type="ECO:0000313" key="4">
    <source>
        <dbReference type="Proteomes" id="UP000320042"/>
    </source>
</evidence>
<dbReference type="InterPro" id="IPR058916">
    <property type="entry name" value="PH_40"/>
</dbReference>
<evidence type="ECO:0000256" key="1">
    <source>
        <dbReference type="SAM" id="Phobius"/>
    </source>
</evidence>
<keyword evidence="1" id="KW-0812">Transmembrane</keyword>
<dbReference type="RefSeq" id="WP_146383103.1">
    <property type="nucleotide sequence ID" value="NZ_VOEJ01000009.1"/>
</dbReference>
<evidence type="ECO:0000259" key="2">
    <source>
        <dbReference type="Pfam" id="PF26566"/>
    </source>
</evidence>
<organism evidence="3 4">
    <name type="scientific">Mucilaginibacter pallidiroseus</name>
    <dbReference type="NCBI Taxonomy" id="2599295"/>
    <lineage>
        <taxon>Bacteria</taxon>
        <taxon>Pseudomonadati</taxon>
        <taxon>Bacteroidota</taxon>
        <taxon>Sphingobacteriia</taxon>
        <taxon>Sphingobacteriales</taxon>
        <taxon>Sphingobacteriaceae</taxon>
        <taxon>Mucilaginibacter</taxon>
    </lineage>
</organism>
<feature type="transmembrane region" description="Helical" evidence="1">
    <location>
        <begin position="141"/>
        <end position="161"/>
    </location>
</feature>
<dbReference type="OrthoDB" id="662406at2"/>
<accession>A0A563U1W8</accession>
<keyword evidence="1" id="KW-1133">Transmembrane helix</keyword>
<keyword evidence="1" id="KW-0472">Membrane</keyword>
<gene>
    <name evidence="3" type="ORF">FPZ43_16795</name>
</gene>
<name>A0A563U1W8_9SPHI</name>
<evidence type="ECO:0000313" key="3">
    <source>
        <dbReference type="EMBL" id="TWR25132.1"/>
    </source>
</evidence>
<dbReference type="AlphaFoldDB" id="A0A563U1W8"/>
<feature type="domain" description="PH" evidence="2">
    <location>
        <begin position="132"/>
        <end position="270"/>
    </location>
</feature>